<evidence type="ECO:0000259" key="8">
    <source>
        <dbReference type="SMART" id="SM00955"/>
    </source>
</evidence>
<feature type="region of interest" description="Disordered" evidence="7">
    <location>
        <begin position="332"/>
        <end position="378"/>
    </location>
</feature>
<dbReference type="PANTHER" id="PTHR23355">
    <property type="entry name" value="RIBONUCLEASE"/>
    <property type="match status" value="1"/>
</dbReference>
<dbReference type="Pfam" id="PF17849">
    <property type="entry name" value="OB_Dis3"/>
    <property type="match status" value="1"/>
</dbReference>
<feature type="region of interest" description="Disordered" evidence="7">
    <location>
        <begin position="466"/>
        <end position="491"/>
    </location>
</feature>
<organism evidence="10">
    <name type="scientific">Chlorella variabilis</name>
    <name type="common">Green alga</name>
    <dbReference type="NCBI Taxonomy" id="554065"/>
    <lineage>
        <taxon>Eukaryota</taxon>
        <taxon>Viridiplantae</taxon>
        <taxon>Chlorophyta</taxon>
        <taxon>core chlorophytes</taxon>
        <taxon>Trebouxiophyceae</taxon>
        <taxon>Chlorellales</taxon>
        <taxon>Chlorellaceae</taxon>
        <taxon>Chlorella clade</taxon>
        <taxon>Chlorella</taxon>
    </lineage>
</organism>
<keyword evidence="5" id="KW-0694">RNA-binding</keyword>
<evidence type="ECO:0000256" key="5">
    <source>
        <dbReference type="ARBA" id="ARBA00022884"/>
    </source>
</evidence>
<evidence type="ECO:0000256" key="7">
    <source>
        <dbReference type="SAM" id="MobiDB-lite"/>
    </source>
</evidence>
<dbReference type="RefSeq" id="XP_005845806.1">
    <property type="nucleotide sequence ID" value="XM_005845744.1"/>
</dbReference>
<dbReference type="GO" id="GO:0006402">
    <property type="term" value="P:mRNA catabolic process"/>
    <property type="evidence" value="ECO:0007669"/>
    <property type="project" value="TreeGrafter"/>
</dbReference>
<dbReference type="OrthoDB" id="372421at2759"/>
<dbReference type="PROSITE" id="PS01175">
    <property type="entry name" value="RIBONUCLEASE_II"/>
    <property type="match status" value="1"/>
</dbReference>
<dbReference type="AlphaFoldDB" id="E1ZKJ4"/>
<dbReference type="InterPro" id="IPR033771">
    <property type="entry name" value="Rrp44_CSD1"/>
</dbReference>
<dbReference type="PANTHER" id="PTHR23355:SF9">
    <property type="entry name" value="DIS3-LIKE EXONUCLEASE 2"/>
    <property type="match status" value="1"/>
</dbReference>
<dbReference type="EMBL" id="GL433850">
    <property type="protein sequence ID" value="EFN53704.1"/>
    <property type="molecule type" value="Genomic_DNA"/>
</dbReference>
<protein>
    <recommendedName>
        <fullName evidence="8">RNB domain-containing protein</fullName>
    </recommendedName>
</protein>
<dbReference type="eggNOG" id="KOG2102">
    <property type="taxonomic scope" value="Eukaryota"/>
</dbReference>
<feature type="compositionally biased region" description="Low complexity" evidence="7">
    <location>
        <begin position="479"/>
        <end position="491"/>
    </location>
</feature>
<dbReference type="GeneID" id="17353170"/>
<dbReference type="InParanoid" id="E1ZKJ4"/>
<dbReference type="Gene3D" id="2.40.50.690">
    <property type="match status" value="1"/>
</dbReference>
<dbReference type="GO" id="GO:0000175">
    <property type="term" value="F:3'-5'-RNA exonuclease activity"/>
    <property type="evidence" value="ECO:0007669"/>
    <property type="project" value="TreeGrafter"/>
</dbReference>
<evidence type="ECO:0000256" key="3">
    <source>
        <dbReference type="ARBA" id="ARBA00022801"/>
    </source>
</evidence>
<name>E1ZKJ4_CHLVA</name>
<dbReference type="InterPro" id="IPR012340">
    <property type="entry name" value="NA-bd_OB-fold"/>
</dbReference>
<feature type="region of interest" description="Disordered" evidence="7">
    <location>
        <begin position="1104"/>
        <end position="1124"/>
    </location>
</feature>
<feature type="compositionally biased region" description="Pro residues" evidence="7">
    <location>
        <begin position="1"/>
        <end position="11"/>
    </location>
</feature>
<keyword evidence="3" id="KW-0378">Hydrolase</keyword>
<accession>E1ZKJ4</accession>
<feature type="domain" description="RNB" evidence="8">
    <location>
        <begin position="675"/>
        <end position="992"/>
    </location>
</feature>
<dbReference type="FunCoup" id="E1ZKJ4">
    <property type="interactions" value="1506"/>
</dbReference>
<keyword evidence="10" id="KW-1185">Reference proteome</keyword>
<dbReference type="GO" id="GO:0003723">
    <property type="term" value="F:RNA binding"/>
    <property type="evidence" value="ECO:0007669"/>
    <property type="project" value="UniProtKB-KW"/>
</dbReference>
<evidence type="ECO:0000256" key="2">
    <source>
        <dbReference type="ARBA" id="ARBA00022722"/>
    </source>
</evidence>
<dbReference type="Pfam" id="PF17216">
    <property type="entry name" value="Rrp44_CSD1"/>
    <property type="match status" value="1"/>
</dbReference>
<sequence>MPLPLPLPPQQPSGSPDGSYGRRRTPAFTPPQPLPPGHDGAAYGSPDGSYARRRTPAFTPPQAPPPARYTPPPPPPPGIAGGSSTRGSGGRGQPGASASTPTTVSRHQQRYSGGSGPGTPGSVNGSFATPSRFGGSSGVNSEAGGTAGARKPSGRRSTYYADHLPSSLLQQGLKSGSLFRATFRCNPSDRTQGYCSLPGIPTDVFIRGLKLQNRAVEGDEVAIRILPPSEWYQLSSSKAAAAARPPGAGATSPQSPAAAAAAPAAAHGNVLPLPSRLAAGAAAGAPPPTPLAAAVAAGPAAMTPPAWAGSGQRRPMGDLVASPALLPSASGGELGVAMGPTPLSSGAQDPALAAAESEEEGSEGTGSVSSEGGMAEEEQEAMLATVEEDVMGLHLDADIAGLIAGEGAGPASSAEPKAGAGVARAAAPAQEAVGAGEVVEEEVEEEAESMADFLVKEVRQHQIQPAPLAGPAGAGRGGALPAAPAPAAATPLSGGGDPRLACWHSAAGQPVAALEFIAGQLRQMEGWRVTGEVVAVLEPSRRRESVVGVMKQEGEKDTGTFFLFPCDPRLPRMMVRSATLPPQIKQMLKTEAQALALSARTLVSARLAAWDPGFPFPLAQARVRASLGQAGDLASETAALLSMEQVQDDDQFTPEVLACLPPTPWSISEEEVAARRDLRRHRVFSIDPPTARDLDDALSVYLVDRVIPMLPRLLCEELLNPGVDRLAFSVVWDLSPEGDILSTWAGRTVIRSCGKLAYPHVQSMIEGQFLALEGQEPPCELAGGHSWPDVVKDSLTLHRIASRLRKRRFDSGALRLDNTRLYFKLDGEGNPQDYGVYEQAGTCLVAREANQLVEEFMLLANMTTARMVAEAFPDRSLLRCHPPPNTHKMAELSGTAAELGFHLDTSGAGSLQQSLSALRESAATDPAALEVITLLATKPMQNARYFCTGETPDESFWRHFALAVTHYTHFTSPIRRYPDIIVHRLMAALLDRQGSKEQRMARHGLYPTREVGAIAAHANDRKMAAKSVQDGSLRLYLCVMLYRQPLVCDAVVMQLGGSRFFDAYIPALGCDVRIHTGSLLRGGDGAIVSAWQPADKVLELRHAASNQQQRGEQDEPDYSDIPNLPALRNPGAISPVELPLTLCMLAHVPILVSSRRSQTSGSPTHVVAKLWLKPAPGCGEERQAAPPLAGSQAEQAGLREALAPGIQENWD</sequence>
<dbReference type="GO" id="GO:0000932">
    <property type="term" value="C:P-body"/>
    <property type="evidence" value="ECO:0007669"/>
    <property type="project" value="TreeGrafter"/>
</dbReference>
<feature type="region of interest" description="Disordered" evidence="7">
    <location>
        <begin position="1"/>
        <end position="159"/>
    </location>
</feature>
<gene>
    <name evidence="9" type="ORF">CHLNCDRAFT_136531</name>
</gene>
<dbReference type="InterPro" id="IPR001900">
    <property type="entry name" value="RNase_II/R"/>
</dbReference>
<dbReference type="SUPFAM" id="SSF50249">
    <property type="entry name" value="Nucleic acid-binding proteins"/>
    <property type="match status" value="3"/>
</dbReference>
<proteinExistence type="inferred from homology"/>
<feature type="compositionally biased region" description="Pro residues" evidence="7">
    <location>
        <begin position="58"/>
        <end position="78"/>
    </location>
</feature>
<evidence type="ECO:0000256" key="1">
    <source>
        <dbReference type="ARBA" id="ARBA00005785"/>
    </source>
</evidence>
<dbReference type="Gene3D" id="2.40.50.700">
    <property type="match status" value="1"/>
</dbReference>
<dbReference type="InterPro" id="IPR022966">
    <property type="entry name" value="RNase_II/R_CS"/>
</dbReference>
<dbReference type="Pfam" id="PF00773">
    <property type="entry name" value="RNB"/>
    <property type="match status" value="1"/>
</dbReference>
<evidence type="ECO:0000256" key="6">
    <source>
        <dbReference type="RuleBase" id="RU003901"/>
    </source>
</evidence>
<dbReference type="Proteomes" id="UP000008141">
    <property type="component" value="Unassembled WGS sequence"/>
</dbReference>
<dbReference type="KEGG" id="cvr:CHLNCDRAFT_136531"/>
<dbReference type="SMART" id="SM00955">
    <property type="entry name" value="RNB"/>
    <property type="match status" value="1"/>
</dbReference>
<dbReference type="InterPro" id="IPR041505">
    <property type="entry name" value="Dis3_CSD2"/>
</dbReference>
<dbReference type="STRING" id="554065.E1ZKJ4"/>
<comment type="similarity">
    <text evidence="1 6">Belongs to the RNR ribonuclease family.</text>
</comment>
<evidence type="ECO:0000256" key="4">
    <source>
        <dbReference type="ARBA" id="ARBA00022839"/>
    </source>
</evidence>
<dbReference type="InterPro" id="IPR050180">
    <property type="entry name" value="RNR_Ribonuclease"/>
</dbReference>
<keyword evidence="4" id="KW-0269">Exonuclease</keyword>
<evidence type="ECO:0000313" key="9">
    <source>
        <dbReference type="EMBL" id="EFN53704.1"/>
    </source>
</evidence>
<feature type="region of interest" description="Disordered" evidence="7">
    <location>
        <begin position="1178"/>
        <end position="1211"/>
    </location>
</feature>
<evidence type="ECO:0000313" key="10">
    <source>
        <dbReference type="Proteomes" id="UP000008141"/>
    </source>
</evidence>
<keyword evidence="2" id="KW-0540">Nuclease</keyword>
<reference evidence="9 10" key="1">
    <citation type="journal article" date="2010" name="Plant Cell">
        <title>The Chlorella variabilis NC64A genome reveals adaptation to photosymbiosis, coevolution with viruses, and cryptic sex.</title>
        <authorList>
            <person name="Blanc G."/>
            <person name="Duncan G."/>
            <person name="Agarkova I."/>
            <person name="Borodovsky M."/>
            <person name="Gurnon J."/>
            <person name="Kuo A."/>
            <person name="Lindquist E."/>
            <person name="Lucas S."/>
            <person name="Pangilinan J."/>
            <person name="Polle J."/>
            <person name="Salamov A."/>
            <person name="Terry A."/>
            <person name="Yamada T."/>
            <person name="Dunigan D.D."/>
            <person name="Grigoriev I.V."/>
            <person name="Claverie J.M."/>
            <person name="Van Etten J.L."/>
        </authorList>
    </citation>
    <scope>NUCLEOTIDE SEQUENCE [LARGE SCALE GENOMIC DNA]</scope>
    <source>
        <strain evidence="9 10">NC64A</strain>
    </source>
</reference>